<reference evidence="2 3" key="1">
    <citation type="submission" date="2016-06" db="EMBL/GenBank/DDBJ databases">
        <authorList>
            <person name="Kjaerup R.B."/>
            <person name="Dalgaard T.S."/>
            <person name="Juul-Madsen H.R."/>
        </authorList>
    </citation>
    <scope>NUCLEOTIDE SEQUENCE [LARGE SCALE GENOMIC DNA]</scope>
    <source>
        <strain evidence="2 3">Pb300</strain>
    </source>
</reference>
<feature type="compositionally biased region" description="Basic and acidic residues" evidence="1">
    <location>
        <begin position="58"/>
        <end position="79"/>
    </location>
</feature>
<dbReference type="VEuPathDB" id="FungiDB:PADG_01603"/>
<accession>A0A1D2J674</accession>
<dbReference type="EMBL" id="LZYO01000419">
    <property type="protein sequence ID" value="ODH13806.1"/>
    <property type="molecule type" value="Genomic_DNA"/>
</dbReference>
<name>A0A1D2J674_PARBR</name>
<proteinExistence type="predicted"/>
<evidence type="ECO:0000256" key="1">
    <source>
        <dbReference type="SAM" id="MobiDB-lite"/>
    </source>
</evidence>
<feature type="region of interest" description="Disordered" evidence="1">
    <location>
        <begin position="57"/>
        <end position="79"/>
    </location>
</feature>
<protein>
    <submittedName>
        <fullName evidence="2">Uncharacterized protein</fullName>
    </submittedName>
</protein>
<gene>
    <name evidence="2" type="ORF">ACO22_06888</name>
</gene>
<organism evidence="2 3">
    <name type="scientific">Paracoccidioides brasiliensis</name>
    <dbReference type="NCBI Taxonomy" id="121759"/>
    <lineage>
        <taxon>Eukaryota</taxon>
        <taxon>Fungi</taxon>
        <taxon>Dikarya</taxon>
        <taxon>Ascomycota</taxon>
        <taxon>Pezizomycotina</taxon>
        <taxon>Eurotiomycetes</taxon>
        <taxon>Eurotiomycetidae</taxon>
        <taxon>Onygenales</taxon>
        <taxon>Ajellomycetaceae</taxon>
        <taxon>Paracoccidioides</taxon>
    </lineage>
</organism>
<evidence type="ECO:0000313" key="3">
    <source>
        <dbReference type="Proteomes" id="UP000242814"/>
    </source>
</evidence>
<dbReference type="AlphaFoldDB" id="A0A1D2J674"/>
<evidence type="ECO:0000313" key="2">
    <source>
        <dbReference type="EMBL" id="ODH13806.1"/>
    </source>
</evidence>
<sequence>MPPTSPLAEKHLPVLALPHPLFLEHAWTPVGPQLNSRCSSETRAKGLSLFLFVSAVETRPRDPPPPDPRPVVERPRAVA</sequence>
<dbReference type="Proteomes" id="UP000242814">
    <property type="component" value="Unassembled WGS sequence"/>
</dbReference>
<comment type="caution">
    <text evidence="2">The sequence shown here is derived from an EMBL/GenBank/DDBJ whole genome shotgun (WGS) entry which is preliminary data.</text>
</comment>